<protein>
    <submittedName>
        <fullName evidence="9">Ferric anguibactin transport system permerase protein</fullName>
    </submittedName>
</protein>
<dbReference type="SUPFAM" id="SSF81345">
    <property type="entry name" value="ABC transporter involved in vitamin B12 uptake, BtuC"/>
    <property type="match status" value="1"/>
</dbReference>
<evidence type="ECO:0000256" key="3">
    <source>
        <dbReference type="ARBA" id="ARBA00022448"/>
    </source>
</evidence>
<feature type="transmembrane region" description="Helical" evidence="8">
    <location>
        <begin position="128"/>
        <end position="145"/>
    </location>
</feature>
<feature type="transmembrane region" description="Helical" evidence="8">
    <location>
        <begin position="202"/>
        <end position="220"/>
    </location>
</feature>
<dbReference type="Gene3D" id="1.10.3470.10">
    <property type="entry name" value="ABC transporter involved in vitamin B12 uptake, BtuC"/>
    <property type="match status" value="1"/>
</dbReference>
<dbReference type="InterPro" id="IPR037294">
    <property type="entry name" value="ABC_BtuC-like"/>
</dbReference>
<keyword evidence="7 8" id="KW-0472">Membrane</keyword>
<dbReference type="RefSeq" id="WP_006688668.1">
    <property type="nucleotide sequence ID" value="NC_010503.1"/>
</dbReference>
<dbReference type="KEGG" id="upa:UPA3_0553"/>
<sequence>MINLNTWNKTHSFKNPLKYQNKIAYLKTMITVIISIVVFIITLAWTYDFNFKQDNIALAYIIMQIFLSGFILGFCAYLIQKLTKNRFSDTSIMGISSVNILGVIIIAFQVDFNNFSADKLSTLEHTEPIIFFIAPIILCMLYYFTCKEQSSFNYKKMLISGVIVNFLSVALGASIAKNLPKLANAYVSRYTYGSIEPQQESFFIALVLIIIGLLIVLFNFKKIQIVSSNQDLANQLGINVKLTSGLLLVAICLMVGASYSLNGNLIFIGLMAGNMGSVISNNRFKSAAISSGCCGSLIYMLSFLLFIKILNFDSQWLNLAIPLIISPYFIYIIVKKNKSDL</sequence>
<evidence type="ECO:0000256" key="5">
    <source>
        <dbReference type="ARBA" id="ARBA00022692"/>
    </source>
</evidence>
<feature type="transmembrane region" description="Helical" evidence="8">
    <location>
        <begin position="240"/>
        <end position="259"/>
    </location>
</feature>
<name>A0A2C9DYX2_UREP2</name>
<keyword evidence="4" id="KW-1003">Cell membrane</keyword>
<dbReference type="GeneID" id="29672232"/>
<dbReference type="InterPro" id="IPR000522">
    <property type="entry name" value="ABC_transptr_permease_BtuC"/>
</dbReference>
<evidence type="ECO:0000256" key="6">
    <source>
        <dbReference type="ARBA" id="ARBA00022989"/>
    </source>
</evidence>
<organism evidence="9 10">
    <name type="scientific">Ureaplasma parvum serovar 3 (strain ATCC 27815 / 27 / NCTC 11736)</name>
    <dbReference type="NCBI Taxonomy" id="505682"/>
    <lineage>
        <taxon>Bacteria</taxon>
        <taxon>Bacillati</taxon>
        <taxon>Mycoplasmatota</taxon>
        <taxon>Mycoplasmoidales</taxon>
        <taxon>Mycoplasmoidaceae</taxon>
        <taxon>Ureaplasma</taxon>
    </lineage>
</organism>
<dbReference type="GO" id="GO:0022857">
    <property type="term" value="F:transmembrane transporter activity"/>
    <property type="evidence" value="ECO:0007669"/>
    <property type="project" value="InterPro"/>
</dbReference>
<evidence type="ECO:0000256" key="8">
    <source>
        <dbReference type="SAM" id="Phobius"/>
    </source>
</evidence>
<dbReference type="EMBL" id="CP000942">
    <property type="protein sequence ID" value="ACA33143.1"/>
    <property type="molecule type" value="Genomic_DNA"/>
</dbReference>
<evidence type="ECO:0000256" key="1">
    <source>
        <dbReference type="ARBA" id="ARBA00004651"/>
    </source>
</evidence>
<dbReference type="Proteomes" id="UP000002162">
    <property type="component" value="Chromosome"/>
</dbReference>
<keyword evidence="5 8" id="KW-0812">Transmembrane</keyword>
<reference evidence="9 10" key="1">
    <citation type="submission" date="2008-02" db="EMBL/GenBank/DDBJ databases">
        <title>Genome sequence of Ureaplasma parvum serovar 3.</title>
        <authorList>
            <person name="Methe B.A."/>
            <person name="Glass J."/>
            <person name="Waites K."/>
            <person name="Shrivastava S."/>
        </authorList>
    </citation>
    <scope>NUCLEOTIDE SEQUENCE [LARGE SCALE GENOMIC DNA]</scope>
    <source>
        <strain evidence="10">ATCC 27815 / 27 / NCTC 11736</strain>
    </source>
</reference>
<keyword evidence="3" id="KW-0813">Transport</keyword>
<evidence type="ECO:0000313" key="9">
    <source>
        <dbReference type="EMBL" id="ACA33143.1"/>
    </source>
</evidence>
<dbReference type="Pfam" id="PF01032">
    <property type="entry name" value="FecCD"/>
    <property type="match status" value="1"/>
</dbReference>
<feature type="transmembrane region" description="Helical" evidence="8">
    <location>
        <begin position="57"/>
        <end position="79"/>
    </location>
</feature>
<feature type="transmembrane region" description="Helical" evidence="8">
    <location>
        <begin position="24"/>
        <end position="45"/>
    </location>
</feature>
<feature type="transmembrane region" description="Helical" evidence="8">
    <location>
        <begin position="157"/>
        <end position="176"/>
    </location>
</feature>
<comment type="subcellular location">
    <subcellularLocation>
        <location evidence="1">Cell membrane</location>
        <topology evidence="1">Multi-pass membrane protein</topology>
    </subcellularLocation>
</comment>
<dbReference type="GO" id="GO:0005886">
    <property type="term" value="C:plasma membrane"/>
    <property type="evidence" value="ECO:0007669"/>
    <property type="project" value="UniProtKB-SubCell"/>
</dbReference>
<dbReference type="GO" id="GO:0033214">
    <property type="term" value="P:siderophore-iron import into cell"/>
    <property type="evidence" value="ECO:0007669"/>
    <property type="project" value="TreeGrafter"/>
</dbReference>
<dbReference type="PANTHER" id="PTHR30472">
    <property type="entry name" value="FERRIC ENTEROBACTIN TRANSPORT SYSTEM PERMEASE PROTEIN"/>
    <property type="match status" value="1"/>
</dbReference>
<comment type="similarity">
    <text evidence="2">Belongs to the binding-protein-dependent transport system permease family. FecCD subfamily.</text>
</comment>
<evidence type="ECO:0000313" key="10">
    <source>
        <dbReference type="Proteomes" id="UP000002162"/>
    </source>
</evidence>
<evidence type="ECO:0000256" key="7">
    <source>
        <dbReference type="ARBA" id="ARBA00023136"/>
    </source>
</evidence>
<feature type="transmembrane region" description="Helical" evidence="8">
    <location>
        <begin position="91"/>
        <end position="108"/>
    </location>
</feature>
<dbReference type="AlphaFoldDB" id="A0A2C9DYX2"/>
<evidence type="ECO:0000256" key="4">
    <source>
        <dbReference type="ARBA" id="ARBA00022475"/>
    </source>
</evidence>
<accession>A0A2C9DYX2</accession>
<feature type="transmembrane region" description="Helical" evidence="8">
    <location>
        <begin position="316"/>
        <end position="334"/>
    </location>
</feature>
<keyword evidence="6 8" id="KW-1133">Transmembrane helix</keyword>
<feature type="transmembrane region" description="Helical" evidence="8">
    <location>
        <begin position="288"/>
        <end position="310"/>
    </location>
</feature>
<dbReference type="PANTHER" id="PTHR30472:SF25">
    <property type="entry name" value="ABC TRANSPORTER PERMEASE PROTEIN MJ0876-RELATED"/>
    <property type="match status" value="1"/>
</dbReference>
<evidence type="ECO:0000256" key="2">
    <source>
        <dbReference type="ARBA" id="ARBA00007935"/>
    </source>
</evidence>
<proteinExistence type="inferred from homology"/>
<gene>
    <name evidence="9" type="ordered locus">UPA3_0553</name>
</gene>
<dbReference type="HOGENOM" id="CLU_064507_0_0_14"/>